<accession>A0A1E7F161</accession>
<sequence length="230" mass="25023">MKFSNTFLALFAAVAACTMLDQADARVGGDHNLNSNEKYTVYFANSCNSDVKVQINSGNKHEERGDGEQTILANSCEVFQRGHQYEGPMITYTVLDINGATQVVSCESSYTNLCNLYGMNLYAVPGENVCVIKVDTCPPKPVPPTDNPTKSPTRAPTYAPVKQCGRSCKTTYNCANDNGFVCEDECNNAWCSGECRDGFCQVYDFCRVGVDSDCDQNTSVCGKHGICVGK</sequence>
<reference evidence="2 3" key="1">
    <citation type="submission" date="2016-09" db="EMBL/GenBank/DDBJ databases">
        <title>Extensive genetic diversity and differential bi-allelic expression allows diatom success in the polar Southern Ocean.</title>
        <authorList>
            <consortium name="DOE Joint Genome Institute"/>
            <person name="Mock T."/>
            <person name="Otillar R.P."/>
            <person name="Strauss J."/>
            <person name="Dupont C."/>
            <person name="Frickenhaus S."/>
            <person name="Maumus F."/>
            <person name="Mcmullan M."/>
            <person name="Sanges R."/>
            <person name="Schmutz J."/>
            <person name="Toseland A."/>
            <person name="Valas R."/>
            <person name="Veluchamy A."/>
            <person name="Ward B.J."/>
            <person name="Allen A."/>
            <person name="Barry K."/>
            <person name="Falciatore A."/>
            <person name="Ferrante M."/>
            <person name="Fortunato A.E."/>
            <person name="Gloeckner G."/>
            <person name="Gruber A."/>
            <person name="Hipkin R."/>
            <person name="Janech M."/>
            <person name="Kroth P."/>
            <person name="Leese F."/>
            <person name="Lindquist E."/>
            <person name="Lyon B.R."/>
            <person name="Martin J."/>
            <person name="Mayer C."/>
            <person name="Parker M."/>
            <person name="Quesneville H."/>
            <person name="Raymond J."/>
            <person name="Uhlig C."/>
            <person name="Valentin K.U."/>
            <person name="Worden A.Z."/>
            <person name="Armbrust E.V."/>
            <person name="Bowler C."/>
            <person name="Green B."/>
            <person name="Moulton V."/>
            <person name="Van Oosterhout C."/>
            <person name="Grigoriev I."/>
        </authorList>
    </citation>
    <scope>NUCLEOTIDE SEQUENCE [LARGE SCALE GENOMIC DNA]</scope>
    <source>
        <strain evidence="2 3">CCMP1102</strain>
    </source>
</reference>
<dbReference type="AlphaFoldDB" id="A0A1E7F161"/>
<dbReference type="KEGG" id="fcy:FRACYDRAFT_245065"/>
<name>A0A1E7F161_9STRA</name>
<evidence type="ECO:0000256" key="1">
    <source>
        <dbReference type="SAM" id="SignalP"/>
    </source>
</evidence>
<organism evidence="2 3">
    <name type="scientific">Fragilariopsis cylindrus CCMP1102</name>
    <dbReference type="NCBI Taxonomy" id="635003"/>
    <lineage>
        <taxon>Eukaryota</taxon>
        <taxon>Sar</taxon>
        <taxon>Stramenopiles</taxon>
        <taxon>Ochrophyta</taxon>
        <taxon>Bacillariophyta</taxon>
        <taxon>Bacillariophyceae</taxon>
        <taxon>Bacillariophycidae</taxon>
        <taxon>Bacillariales</taxon>
        <taxon>Bacillariaceae</taxon>
        <taxon>Fragilariopsis</taxon>
    </lineage>
</organism>
<dbReference type="PROSITE" id="PS51257">
    <property type="entry name" value="PROKAR_LIPOPROTEIN"/>
    <property type="match status" value="1"/>
</dbReference>
<dbReference type="InParanoid" id="A0A1E7F161"/>
<proteinExistence type="predicted"/>
<evidence type="ECO:0000313" key="3">
    <source>
        <dbReference type="Proteomes" id="UP000095751"/>
    </source>
</evidence>
<protein>
    <submittedName>
        <fullName evidence="2">Uncharacterized protein</fullName>
    </submittedName>
</protein>
<evidence type="ECO:0000313" key="2">
    <source>
        <dbReference type="EMBL" id="OEU11941.1"/>
    </source>
</evidence>
<gene>
    <name evidence="2" type="ORF">FRACYDRAFT_245065</name>
</gene>
<feature type="signal peptide" evidence="1">
    <location>
        <begin position="1"/>
        <end position="25"/>
    </location>
</feature>
<dbReference type="EMBL" id="KV784366">
    <property type="protein sequence ID" value="OEU11941.1"/>
    <property type="molecule type" value="Genomic_DNA"/>
</dbReference>
<keyword evidence="1" id="KW-0732">Signal</keyword>
<feature type="chain" id="PRO_5009192591" evidence="1">
    <location>
        <begin position="26"/>
        <end position="230"/>
    </location>
</feature>
<dbReference type="Proteomes" id="UP000095751">
    <property type="component" value="Unassembled WGS sequence"/>
</dbReference>
<keyword evidence="3" id="KW-1185">Reference proteome</keyword>